<dbReference type="SUPFAM" id="SSF56112">
    <property type="entry name" value="Protein kinase-like (PK-like)"/>
    <property type="match status" value="1"/>
</dbReference>
<keyword evidence="4 12" id="KW-0547">Nucleotide-binding</keyword>
<name>A0A3S3MKF6_9MAGN</name>
<dbReference type="PANTHER" id="PTHR24361:SF762">
    <property type="entry name" value="MITOGEN-ACTIVATED PROTEIN KINASE KINASE 5"/>
    <property type="match status" value="1"/>
</dbReference>
<dbReference type="InterPro" id="IPR008271">
    <property type="entry name" value="Ser/Thr_kinase_AS"/>
</dbReference>
<dbReference type="EMBL" id="QPKB01000002">
    <property type="protein sequence ID" value="RWR75344.1"/>
    <property type="molecule type" value="Genomic_DNA"/>
</dbReference>
<dbReference type="PROSITE" id="PS00107">
    <property type="entry name" value="PROTEIN_KINASE_ATP"/>
    <property type="match status" value="1"/>
</dbReference>
<keyword evidence="17" id="KW-1185">Reference proteome</keyword>
<evidence type="ECO:0000256" key="2">
    <source>
        <dbReference type="ARBA" id="ARBA00022553"/>
    </source>
</evidence>
<evidence type="ECO:0000256" key="14">
    <source>
        <dbReference type="SAM" id="MobiDB-lite"/>
    </source>
</evidence>
<evidence type="ECO:0000313" key="16">
    <source>
        <dbReference type="EMBL" id="RWR75344.1"/>
    </source>
</evidence>
<comment type="caution">
    <text evidence="16">The sequence shown here is derived from an EMBL/GenBank/DDBJ whole genome shotgun (WGS) entry which is preliminary data.</text>
</comment>
<feature type="region of interest" description="Disordered" evidence="14">
    <location>
        <begin position="1"/>
        <end position="56"/>
    </location>
</feature>
<dbReference type="InterPro" id="IPR000719">
    <property type="entry name" value="Prot_kinase_dom"/>
</dbReference>
<dbReference type="GO" id="GO:0005524">
    <property type="term" value="F:ATP binding"/>
    <property type="evidence" value="ECO:0007669"/>
    <property type="project" value="UniProtKB-UniRule"/>
</dbReference>
<gene>
    <name evidence="16" type="ORF">CKAN_00372000</name>
</gene>
<evidence type="ECO:0000256" key="1">
    <source>
        <dbReference type="ARBA" id="ARBA00022527"/>
    </source>
</evidence>
<dbReference type="InterPro" id="IPR011009">
    <property type="entry name" value="Kinase-like_dom_sf"/>
</dbReference>
<dbReference type="PANTHER" id="PTHR24361">
    <property type="entry name" value="MITOGEN-ACTIVATED KINASE KINASE KINASE"/>
    <property type="match status" value="1"/>
</dbReference>
<evidence type="ECO:0000256" key="8">
    <source>
        <dbReference type="ARBA" id="ARBA00038999"/>
    </source>
</evidence>
<evidence type="ECO:0000256" key="9">
    <source>
        <dbReference type="ARBA" id="ARBA00049014"/>
    </source>
</evidence>
<feature type="binding site" evidence="12">
    <location>
        <position position="90"/>
    </location>
    <ligand>
        <name>ATP</name>
        <dbReference type="ChEBI" id="CHEBI:30616"/>
    </ligand>
</feature>
<evidence type="ECO:0000256" key="6">
    <source>
        <dbReference type="ARBA" id="ARBA00022840"/>
    </source>
</evidence>
<dbReference type="InterPro" id="IPR017441">
    <property type="entry name" value="Protein_kinase_ATP_BS"/>
</dbReference>
<evidence type="ECO:0000256" key="3">
    <source>
        <dbReference type="ARBA" id="ARBA00022679"/>
    </source>
</evidence>
<evidence type="ECO:0000256" key="13">
    <source>
        <dbReference type="RuleBase" id="RU000304"/>
    </source>
</evidence>
<feature type="compositionally biased region" description="Low complexity" evidence="14">
    <location>
        <begin position="23"/>
        <end position="37"/>
    </location>
</feature>
<dbReference type="Pfam" id="PF00069">
    <property type="entry name" value="Pkinase"/>
    <property type="match status" value="1"/>
</dbReference>
<evidence type="ECO:0000259" key="15">
    <source>
        <dbReference type="PROSITE" id="PS50011"/>
    </source>
</evidence>
<dbReference type="STRING" id="337451.A0A3S3MKF6"/>
<evidence type="ECO:0000256" key="7">
    <source>
        <dbReference type="ARBA" id="ARBA00038035"/>
    </source>
</evidence>
<dbReference type="Gene3D" id="1.10.510.10">
    <property type="entry name" value="Transferase(Phosphotransferase) domain 1"/>
    <property type="match status" value="1"/>
</dbReference>
<dbReference type="GO" id="GO:0005737">
    <property type="term" value="C:cytoplasm"/>
    <property type="evidence" value="ECO:0007669"/>
    <property type="project" value="TreeGrafter"/>
</dbReference>
<dbReference type="FunFam" id="1.10.510.10:FF:000350">
    <property type="entry name" value="Mitogen-activated protein kinase 2"/>
    <property type="match status" value="1"/>
</dbReference>
<dbReference type="GO" id="GO:0006950">
    <property type="term" value="P:response to stress"/>
    <property type="evidence" value="ECO:0007669"/>
    <property type="project" value="UniProtKB-ARBA"/>
</dbReference>
<keyword evidence="3" id="KW-0808">Transferase</keyword>
<evidence type="ECO:0000256" key="12">
    <source>
        <dbReference type="PROSITE-ProRule" id="PRU10141"/>
    </source>
</evidence>
<evidence type="ECO:0000256" key="5">
    <source>
        <dbReference type="ARBA" id="ARBA00022777"/>
    </source>
</evidence>
<protein>
    <recommendedName>
        <fullName evidence="8">mitogen-activated protein kinase kinase</fullName>
        <ecNumber evidence="8">2.7.12.2</ecNumber>
    </recommendedName>
</protein>
<dbReference type="SMART" id="SM00220">
    <property type="entry name" value="S_TKc"/>
    <property type="match status" value="1"/>
</dbReference>
<dbReference type="Proteomes" id="UP000283530">
    <property type="component" value="Unassembled WGS sequence"/>
</dbReference>
<feature type="domain" description="Protein kinase" evidence="15">
    <location>
        <begin position="61"/>
        <end position="316"/>
    </location>
</feature>
<comment type="similarity">
    <text evidence="7">Belongs to the protein kinase superfamily. STE Ser/Thr protein kinase family. MAP kinase kinase subfamily.</text>
</comment>
<comment type="catalytic activity">
    <reaction evidence="10">
        <text>L-threonyl-[protein] + ATP = O-phospho-L-threonyl-[protein] + ADP + H(+)</text>
        <dbReference type="Rhea" id="RHEA:46608"/>
        <dbReference type="Rhea" id="RHEA-COMP:11060"/>
        <dbReference type="Rhea" id="RHEA-COMP:11605"/>
        <dbReference type="ChEBI" id="CHEBI:15378"/>
        <dbReference type="ChEBI" id="CHEBI:30013"/>
        <dbReference type="ChEBI" id="CHEBI:30616"/>
        <dbReference type="ChEBI" id="CHEBI:61977"/>
        <dbReference type="ChEBI" id="CHEBI:456216"/>
        <dbReference type="EC" id="2.7.12.2"/>
    </reaction>
</comment>
<sequence>MKQNHSNSTTNMNTNRPRRRPDLTLPLPQRDPSLAVPLPLPPPSTAPGVGAQQQTPLPSDLERVRRVGCGSGGTVYMVRHRPTGRIFALKVIYGHHDDPVRRQICREIEILRKANNPYVVQCHGMFDHAGEIQILLEYMERGSLDSRPPMQEQFLADVARQILHGIAYLHSRKIVHRDIKPSNLLINDRNEVKIADFGVSRILAQTMDPCNSSVGTIAYMSPERINTDLSNGAYDGYAGDVWSLGVSILECYMGRYPFTVAKQGDWASLVVAICYAQPPEAPPTASKEFRSFIGCCLQKDPAKRWTATQLLQHPFVVAGAGGGNQVHHTSASTSSSAPPSLG</sequence>
<comment type="catalytic activity">
    <reaction evidence="9">
        <text>L-seryl-[protein] + ATP = O-phospho-L-seryl-[protein] + ADP + H(+)</text>
        <dbReference type="Rhea" id="RHEA:17989"/>
        <dbReference type="Rhea" id="RHEA-COMP:9863"/>
        <dbReference type="Rhea" id="RHEA-COMP:11604"/>
        <dbReference type="ChEBI" id="CHEBI:15378"/>
        <dbReference type="ChEBI" id="CHEBI:29999"/>
        <dbReference type="ChEBI" id="CHEBI:30616"/>
        <dbReference type="ChEBI" id="CHEBI:83421"/>
        <dbReference type="ChEBI" id="CHEBI:456216"/>
        <dbReference type="EC" id="2.7.12.2"/>
    </reaction>
</comment>
<dbReference type="CDD" id="cd06623">
    <property type="entry name" value="PKc_MAPKK_plant_like"/>
    <property type="match status" value="1"/>
</dbReference>
<evidence type="ECO:0000313" key="17">
    <source>
        <dbReference type="Proteomes" id="UP000283530"/>
    </source>
</evidence>
<organism evidence="16 17">
    <name type="scientific">Cinnamomum micranthum f. kanehirae</name>
    <dbReference type="NCBI Taxonomy" id="337451"/>
    <lineage>
        <taxon>Eukaryota</taxon>
        <taxon>Viridiplantae</taxon>
        <taxon>Streptophyta</taxon>
        <taxon>Embryophyta</taxon>
        <taxon>Tracheophyta</taxon>
        <taxon>Spermatophyta</taxon>
        <taxon>Magnoliopsida</taxon>
        <taxon>Magnoliidae</taxon>
        <taxon>Laurales</taxon>
        <taxon>Lauraceae</taxon>
        <taxon>Cinnamomum</taxon>
    </lineage>
</organism>
<dbReference type="GO" id="GO:0051707">
    <property type="term" value="P:response to other organism"/>
    <property type="evidence" value="ECO:0007669"/>
    <property type="project" value="UniProtKB-ARBA"/>
</dbReference>
<feature type="compositionally biased region" description="Low complexity" evidence="14">
    <location>
        <begin position="1"/>
        <end position="15"/>
    </location>
</feature>
<keyword evidence="6 12" id="KW-0067">ATP-binding</keyword>
<dbReference type="OrthoDB" id="8693905at2759"/>
<keyword evidence="2" id="KW-0597">Phosphoprotein</keyword>
<reference evidence="16 17" key="1">
    <citation type="journal article" date="2019" name="Nat. Plants">
        <title>Stout camphor tree genome fills gaps in understanding of flowering plant genome evolution.</title>
        <authorList>
            <person name="Chaw S.M."/>
            <person name="Liu Y.C."/>
            <person name="Wu Y.W."/>
            <person name="Wang H.Y."/>
            <person name="Lin C.I."/>
            <person name="Wu C.S."/>
            <person name="Ke H.M."/>
            <person name="Chang L.Y."/>
            <person name="Hsu C.Y."/>
            <person name="Yang H.T."/>
            <person name="Sudianto E."/>
            <person name="Hsu M.H."/>
            <person name="Wu K.P."/>
            <person name="Wang L.N."/>
            <person name="Leebens-Mack J.H."/>
            <person name="Tsai I.J."/>
        </authorList>
    </citation>
    <scope>NUCLEOTIDE SEQUENCE [LARGE SCALE GENOMIC DNA]</scope>
    <source>
        <strain evidence="17">cv. Chaw 1501</strain>
        <tissue evidence="16">Young leaves</tissue>
    </source>
</reference>
<evidence type="ECO:0000256" key="10">
    <source>
        <dbReference type="ARBA" id="ARBA00049299"/>
    </source>
</evidence>
<keyword evidence="1 13" id="KW-0723">Serine/threonine-protein kinase</keyword>
<comment type="catalytic activity">
    <reaction evidence="11">
        <text>L-tyrosyl-[protein] + ATP = O-phospho-L-tyrosyl-[protein] + ADP + H(+)</text>
        <dbReference type="Rhea" id="RHEA:10596"/>
        <dbReference type="Rhea" id="RHEA-COMP:10136"/>
        <dbReference type="Rhea" id="RHEA-COMP:20101"/>
        <dbReference type="ChEBI" id="CHEBI:15378"/>
        <dbReference type="ChEBI" id="CHEBI:30616"/>
        <dbReference type="ChEBI" id="CHEBI:46858"/>
        <dbReference type="ChEBI" id="CHEBI:61978"/>
        <dbReference type="ChEBI" id="CHEBI:456216"/>
        <dbReference type="EC" id="2.7.12.2"/>
    </reaction>
</comment>
<accession>A0A3S3MKF6</accession>
<evidence type="ECO:0000256" key="4">
    <source>
        <dbReference type="ARBA" id="ARBA00022741"/>
    </source>
</evidence>
<proteinExistence type="inferred from homology"/>
<keyword evidence="5 16" id="KW-0418">Kinase</keyword>
<dbReference type="InterPro" id="IPR053235">
    <property type="entry name" value="Ser_Thr_kinase"/>
</dbReference>
<dbReference type="GO" id="GO:0004708">
    <property type="term" value="F:MAP kinase kinase activity"/>
    <property type="evidence" value="ECO:0007669"/>
    <property type="project" value="UniProtKB-EC"/>
</dbReference>
<evidence type="ECO:0000256" key="11">
    <source>
        <dbReference type="ARBA" id="ARBA00051693"/>
    </source>
</evidence>
<dbReference type="AlphaFoldDB" id="A0A3S3MKF6"/>
<dbReference type="GO" id="GO:0004674">
    <property type="term" value="F:protein serine/threonine kinase activity"/>
    <property type="evidence" value="ECO:0007669"/>
    <property type="project" value="UniProtKB-KW"/>
</dbReference>
<dbReference type="EC" id="2.7.12.2" evidence="8"/>
<dbReference type="PROSITE" id="PS00108">
    <property type="entry name" value="PROTEIN_KINASE_ST"/>
    <property type="match status" value="1"/>
</dbReference>
<dbReference type="PROSITE" id="PS50011">
    <property type="entry name" value="PROTEIN_KINASE_DOM"/>
    <property type="match status" value="1"/>
</dbReference>
<dbReference type="Gene3D" id="3.30.200.20">
    <property type="entry name" value="Phosphorylase Kinase, domain 1"/>
    <property type="match status" value="1"/>
</dbReference>